<evidence type="ECO:0000256" key="3">
    <source>
        <dbReference type="ARBA" id="ARBA00023125"/>
    </source>
</evidence>
<reference evidence="9 10" key="1">
    <citation type="submission" date="2017-09" db="EMBL/GenBank/DDBJ databases">
        <authorList>
            <consortium name="International Durum Wheat Genome Sequencing Consortium (IDWGSC)"/>
            <person name="Milanesi L."/>
        </authorList>
    </citation>
    <scope>NUCLEOTIDE SEQUENCE [LARGE SCALE GENOMIC DNA]</scope>
    <source>
        <strain evidence="10">cv. Svevo</strain>
    </source>
</reference>
<keyword evidence="2 6" id="KW-0805">Transcription regulation</keyword>
<sequence>MRRLPLLPLAPAASAPVVLAAILMRGLLSGRRIITQRRQLFWLSLLLNNSYAGYIQELCCQLKRKATREENNAAESSDCMIVTTGVTGNPLLTPVSGKAVKNSKSKTKNNKAGPQTPTPNVDRRRWKTAAVTKHKLLESVGFTAGQGVSDNVQAAWPNRLESLVEEELQAVVVGANGESVTPQVMWSEVVNLDEEKLGAPVARDIRLITVVVDVSRRRLANSAGVRWRSAGGAGVADAGVGAGAIQGAATRVQGGCGCGAEEGARWCRSFALAKAIPEWRSMAAEARRLGKGPQATLWLEAIWVEVVGGQDVPHGGLRACSEVVLVWPAGLLTKKFINLLKQAEDGILDLNNAAETLEVQKRRIYDITNVLEGIGLIEKTLKNRIRWKGLDDSGVELDNGLSGLQEQALDERISDMREKLRGLTEDENSQRWLYVTEDDIKGLPCFQNETLIAIKAPHGTTLEVPDPDEAGDYLQRRYRIVLRSTLGPIDVYLVSQFDDGFENLGGAATPPRHTNVPKPGPCEDLHATNATQSSKSINVEYNIQHRQNTPQDPSSSNDYGGMTRIIPSDVNTDADYWLLTEGDVSITDMWETARILCLIIH</sequence>
<dbReference type="Pfam" id="PF16421">
    <property type="entry name" value="E2F_CC-MB"/>
    <property type="match status" value="1"/>
</dbReference>
<dbReference type="CDD" id="cd14660">
    <property type="entry name" value="E2F_DD"/>
    <property type="match status" value="1"/>
</dbReference>
<comment type="similarity">
    <text evidence="1 6">Belongs to the E2F/DP family.</text>
</comment>
<name>A0A9R1AZL9_TRITD</name>
<feature type="domain" description="E2F/DP family winged-helix DNA-binding" evidence="8">
    <location>
        <begin position="330"/>
        <end position="389"/>
    </location>
</feature>
<dbReference type="Gene3D" id="6.10.250.540">
    <property type="match status" value="1"/>
</dbReference>
<dbReference type="Pfam" id="PF02319">
    <property type="entry name" value="WHD_E2F_TDP"/>
    <property type="match status" value="1"/>
</dbReference>
<evidence type="ECO:0000313" key="9">
    <source>
        <dbReference type="EMBL" id="VAI46061.1"/>
    </source>
</evidence>
<dbReference type="InterPro" id="IPR036390">
    <property type="entry name" value="WH_DNA-bd_sf"/>
</dbReference>
<evidence type="ECO:0000259" key="8">
    <source>
        <dbReference type="SMART" id="SM01372"/>
    </source>
</evidence>
<dbReference type="SUPFAM" id="SSF144074">
    <property type="entry name" value="E2F-DP heterodimerization region"/>
    <property type="match status" value="1"/>
</dbReference>
<organism evidence="9 10">
    <name type="scientific">Triticum turgidum subsp. durum</name>
    <name type="common">Durum wheat</name>
    <name type="synonym">Triticum durum</name>
    <dbReference type="NCBI Taxonomy" id="4567"/>
    <lineage>
        <taxon>Eukaryota</taxon>
        <taxon>Viridiplantae</taxon>
        <taxon>Streptophyta</taxon>
        <taxon>Embryophyta</taxon>
        <taxon>Tracheophyta</taxon>
        <taxon>Spermatophyta</taxon>
        <taxon>Magnoliopsida</taxon>
        <taxon>Liliopsida</taxon>
        <taxon>Poales</taxon>
        <taxon>Poaceae</taxon>
        <taxon>BOP clade</taxon>
        <taxon>Pooideae</taxon>
        <taxon>Triticodae</taxon>
        <taxon>Triticeae</taxon>
        <taxon>Triticinae</taxon>
        <taxon>Triticum</taxon>
    </lineage>
</organism>
<dbReference type="Proteomes" id="UP000324705">
    <property type="component" value="Chromosome 6A"/>
</dbReference>
<dbReference type="Gene3D" id="1.10.10.10">
    <property type="entry name" value="Winged helix-like DNA-binding domain superfamily/Winged helix DNA-binding domain"/>
    <property type="match status" value="1"/>
</dbReference>
<dbReference type="InterPro" id="IPR015633">
    <property type="entry name" value="E2F"/>
</dbReference>
<dbReference type="EMBL" id="LT934121">
    <property type="protein sequence ID" value="VAI46061.1"/>
    <property type="molecule type" value="Genomic_DNA"/>
</dbReference>
<dbReference type="PANTHER" id="PTHR12081:SF98">
    <property type="entry name" value="E2F-DP TRANSCRIPTION FACTOR"/>
    <property type="match status" value="1"/>
</dbReference>
<dbReference type="InterPro" id="IPR036388">
    <property type="entry name" value="WH-like_DNA-bd_sf"/>
</dbReference>
<dbReference type="InterPro" id="IPR037241">
    <property type="entry name" value="E2F-DP_heterodim"/>
</dbReference>
<dbReference type="SUPFAM" id="SSF46785">
    <property type="entry name" value="Winged helix' DNA-binding domain"/>
    <property type="match status" value="1"/>
</dbReference>
<dbReference type="AlphaFoldDB" id="A0A9R1AZL9"/>
<protein>
    <recommendedName>
        <fullName evidence="8">E2F/DP family winged-helix DNA-binding domain-containing protein</fullName>
    </recommendedName>
</protein>
<evidence type="ECO:0000313" key="10">
    <source>
        <dbReference type="Proteomes" id="UP000324705"/>
    </source>
</evidence>
<accession>A0A9R1AZL9</accession>
<evidence type="ECO:0000256" key="7">
    <source>
        <dbReference type="SAM" id="MobiDB-lite"/>
    </source>
</evidence>
<keyword evidence="4 6" id="KW-0804">Transcription</keyword>
<dbReference type="GO" id="GO:0000978">
    <property type="term" value="F:RNA polymerase II cis-regulatory region sequence-specific DNA binding"/>
    <property type="evidence" value="ECO:0007669"/>
    <property type="project" value="InterPro"/>
</dbReference>
<dbReference type="InterPro" id="IPR003316">
    <property type="entry name" value="E2F_WHTH_DNA-bd_dom"/>
</dbReference>
<feature type="region of interest" description="Disordered" evidence="7">
    <location>
        <begin position="93"/>
        <end position="123"/>
    </location>
</feature>
<dbReference type="Gramene" id="TRITD6Av1G103090.4">
    <property type="protein sequence ID" value="TRITD6Av1G103090.4"/>
    <property type="gene ID" value="TRITD6Av1G103090"/>
</dbReference>
<keyword evidence="6" id="KW-0539">Nucleus</keyword>
<gene>
    <name evidence="9" type="ORF">TRITD_6Av1G103090</name>
</gene>
<proteinExistence type="inferred from homology"/>
<dbReference type="PANTHER" id="PTHR12081">
    <property type="entry name" value="TRANSCRIPTION FACTOR E2F"/>
    <property type="match status" value="1"/>
</dbReference>
<evidence type="ECO:0000256" key="4">
    <source>
        <dbReference type="ARBA" id="ARBA00023163"/>
    </source>
</evidence>
<dbReference type="GO" id="GO:0090575">
    <property type="term" value="C:RNA polymerase II transcription regulator complex"/>
    <property type="evidence" value="ECO:0007669"/>
    <property type="project" value="TreeGrafter"/>
</dbReference>
<dbReference type="FunFam" id="1.10.10.10:FF:000008">
    <property type="entry name" value="E2F transcription factor 1"/>
    <property type="match status" value="1"/>
</dbReference>
<dbReference type="SMART" id="SM01372">
    <property type="entry name" value="E2F_TDP"/>
    <property type="match status" value="1"/>
</dbReference>
<keyword evidence="3 6" id="KW-0238">DNA-binding</keyword>
<evidence type="ECO:0000256" key="1">
    <source>
        <dbReference type="ARBA" id="ARBA00010940"/>
    </source>
</evidence>
<comment type="subcellular location">
    <subcellularLocation>
        <location evidence="6">Nucleus</location>
    </subcellularLocation>
</comment>
<evidence type="ECO:0000256" key="6">
    <source>
        <dbReference type="RuleBase" id="RU003796"/>
    </source>
</evidence>
<evidence type="ECO:0000256" key="2">
    <source>
        <dbReference type="ARBA" id="ARBA00023015"/>
    </source>
</evidence>
<dbReference type="InterPro" id="IPR032198">
    <property type="entry name" value="E2F_CC-MB"/>
</dbReference>
<keyword evidence="10" id="KW-1185">Reference proteome</keyword>
<dbReference type="GO" id="GO:0000981">
    <property type="term" value="F:DNA-binding transcription factor activity, RNA polymerase II-specific"/>
    <property type="evidence" value="ECO:0007669"/>
    <property type="project" value="TreeGrafter"/>
</dbReference>
<keyword evidence="5" id="KW-0131">Cell cycle</keyword>
<dbReference type="GO" id="GO:0046983">
    <property type="term" value="F:protein dimerization activity"/>
    <property type="evidence" value="ECO:0007669"/>
    <property type="project" value="InterPro"/>
</dbReference>
<evidence type="ECO:0000256" key="5">
    <source>
        <dbReference type="ARBA" id="ARBA00023306"/>
    </source>
</evidence>